<dbReference type="InterPro" id="IPR027417">
    <property type="entry name" value="P-loop_NTPase"/>
</dbReference>
<name>A0A4R2L4R6_9GAMM</name>
<feature type="domain" description="HD Cas3-type" evidence="10">
    <location>
        <begin position="786"/>
        <end position="993"/>
    </location>
</feature>
<dbReference type="Pfam" id="PF22590">
    <property type="entry name" value="Cas3-like_C_2"/>
    <property type="match status" value="1"/>
</dbReference>
<organism evidence="11 12">
    <name type="scientific">Plasticicumulans lactativorans</name>
    <dbReference type="NCBI Taxonomy" id="1133106"/>
    <lineage>
        <taxon>Bacteria</taxon>
        <taxon>Pseudomonadati</taxon>
        <taxon>Pseudomonadota</taxon>
        <taxon>Gammaproteobacteria</taxon>
        <taxon>Candidatus Competibacteraceae</taxon>
        <taxon>Plasticicumulans</taxon>
    </lineage>
</organism>
<dbReference type="GO" id="GO:0005524">
    <property type="term" value="F:ATP binding"/>
    <property type="evidence" value="ECO:0007669"/>
    <property type="project" value="UniProtKB-KW"/>
</dbReference>
<dbReference type="OrthoDB" id="9810236at2"/>
<protein>
    <submittedName>
        <fullName evidence="11">CRISPR-associated endonuclease/helicase Cas3</fullName>
    </submittedName>
</protein>
<dbReference type="Gene3D" id="1.10.3210.30">
    <property type="match status" value="1"/>
</dbReference>
<proteinExistence type="inferred from homology"/>
<dbReference type="PROSITE" id="PS51643">
    <property type="entry name" value="HD_CAS3"/>
    <property type="match status" value="1"/>
</dbReference>
<evidence type="ECO:0000256" key="2">
    <source>
        <dbReference type="ARBA" id="ARBA00009046"/>
    </source>
</evidence>
<keyword evidence="12" id="KW-1185">Reference proteome</keyword>
<dbReference type="RefSeq" id="WP_132544996.1">
    <property type="nucleotide sequence ID" value="NZ_SLWY01000022.1"/>
</dbReference>
<comment type="similarity">
    <text evidence="2">In the central section; belongs to the CRISPR-associated helicase Cas3 family.</text>
</comment>
<dbReference type="InterPro" id="IPR054712">
    <property type="entry name" value="Cas3-like_dom"/>
</dbReference>
<evidence type="ECO:0000256" key="3">
    <source>
        <dbReference type="ARBA" id="ARBA00022723"/>
    </source>
</evidence>
<keyword evidence="6 11" id="KW-0347">Helicase</keyword>
<dbReference type="SUPFAM" id="SSF52540">
    <property type="entry name" value="P-loop containing nucleoside triphosphate hydrolases"/>
    <property type="match status" value="1"/>
</dbReference>
<comment type="similarity">
    <text evidence="1">In the N-terminal section; belongs to the CRISPR-associated nuclease Cas3-HD family.</text>
</comment>
<evidence type="ECO:0000313" key="11">
    <source>
        <dbReference type="EMBL" id="TCO78836.1"/>
    </source>
</evidence>
<dbReference type="InterPro" id="IPR006483">
    <property type="entry name" value="CRISPR-assoc_Cas3_HD"/>
</dbReference>
<dbReference type="GO" id="GO:0046872">
    <property type="term" value="F:metal ion binding"/>
    <property type="evidence" value="ECO:0007669"/>
    <property type="project" value="UniProtKB-KW"/>
</dbReference>
<dbReference type="AlphaFoldDB" id="A0A4R2L4R6"/>
<evidence type="ECO:0000313" key="12">
    <source>
        <dbReference type="Proteomes" id="UP000295765"/>
    </source>
</evidence>
<gene>
    <name evidence="11" type="ORF">EV699_1224</name>
</gene>
<keyword evidence="5" id="KW-0378">Hydrolase</keyword>
<evidence type="ECO:0000256" key="6">
    <source>
        <dbReference type="ARBA" id="ARBA00022806"/>
    </source>
</evidence>
<evidence type="ECO:0000256" key="5">
    <source>
        <dbReference type="ARBA" id="ARBA00022801"/>
    </source>
</evidence>
<comment type="caution">
    <text evidence="11">The sequence shown here is derived from an EMBL/GenBank/DDBJ whole genome shotgun (WGS) entry which is preliminary data.</text>
</comment>
<dbReference type="NCBIfam" id="TIGR01596">
    <property type="entry name" value="cas3_HD"/>
    <property type="match status" value="1"/>
</dbReference>
<keyword evidence="8" id="KW-0051">Antiviral defense</keyword>
<dbReference type="GO" id="GO:0004386">
    <property type="term" value="F:helicase activity"/>
    <property type="evidence" value="ECO:0007669"/>
    <property type="project" value="UniProtKB-KW"/>
</dbReference>
<dbReference type="GO" id="GO:0051607">
    <property type="term" value="P:defense response to virus"/>
    <property type="evidence" value="ECO:0007669"/>
    <property type="project" value="UniProtKB-KW"/>
</dbReference>
<evidence type="ECO:0000256" key="8">
    <source>
        <dbReference type="ARBA" id="ARBA00023118"/>
    </source>
</evidence>
<dbReference type="GO" id="GO:0016787">
    <property type="term" value="F:hydrolase activity"/>
    <property type="evidence" value="ECO:0007669"/>
    <property type="project" value="UniProtKB-KW"/>
</dbReference>
<evidence type="ECO:0000256" key="4">
    <source>
        <dbReference type="ARBA" id="ARBA00022741"/>
    </source>
</evidence>
<sequence length="1014" mass="106873">MTSPDLPALAAEDFPAYFAAVHGCAPFPWQVTLVRRLAAGGGWPAALDLPTAAGKTAVLDAALFHLALDAARAPAERRARLRIALVVDRRLVVDGARERALRIADKLAAAERDATAAPVLRAVAERLRALAGGTAGDGGAPLGVACLRGGIPRENAWAESPVQPLLILATVDQIGSRLLFRGYGLSEYAHPLHAGLLGEDTLILLDEAHLSAPFLDTLRAVADYGGARWRETPPLRPLQAVPLSATQAPIDGALRLGVEDRACEELARRLRAAKPARLLDADAAQLVARLADCARALRRDCEPAPVVTDLFTPAERCAPVVGVVVNRIATARAVHAELRQDAEADALLLIGRMRPLDRDVLVAQHLPRLRAGRADGDNPRPLYVVATQTVEVGADLDFDALVTQSAPLDALRQRFGRLNRLGARDAAAPAAIVHVRDAKDDDPVYGGAIAATWKWLASIAEAPAKRRGQPKPEPTVDFGSDALAARLPAGGAPPGCLSPRPQAPVLLPAHVDRLAQTSPAPALSPEPALWLHGPDTAPAEVQLVWRADLPELGADGEDDDGALEAALAAVGALPPASLEALSLPLWTVRDWLAGRGDGAGDDGDVEGAREPAGRRGDDRGGRRVLRWAGTDSRAVAPRELRPGDTLVVPTTWGGLDREAGWAWNPATRAPVPDLAEAAYAQARQRTVLRLGTACVAQWAVAHSGAADAVAAALRVLAEVFDDADAPPSAHALLQGLGALDGLPDAVRARLDALEANGARLLVYGHGRMLVERRPAVVAADDGDDASLTVPVGLDDHCRGVGAQARAFAAALGLAPALVDDLGRAGDLHDLGKADPRFQAWLYGGDARAARRAPLLAKSGLAQGMDASDRRAAAAARDRAGYPRGARHECTSVQLLRAHPALLAGAHDAELVEYLVGTHHGRGRPFLPVVDDAGAERLDARFEALGQHLHLRGAHRLERLEAGWPELFARLQRRYGWWGLAYLEALLRLADHHRSAAEQAGAAAAIPLPLGEGQG</sequence>
<dbReference type="EMBL" id="SLWY01000022">
    <property type="protein sequence ID" value="TCO78836.1"/>
    <property type="molecule type" value="Genomic_DNA"/>
</dbReference>
<keyword evidence="4" id="KW-0547">Nucleotide-binding</keyword>
<evidence type="ECO:0000259" key="10">
    <source>
        <dbReference type="PROSITE" id="PS51643"/>
    </source>
</evidence>
<reference evidence="11 12" key="1">
    <citation type="submission" date="2019-03" db="EMBL/GenBank/DDBJ databases">
        <title>Genomic Encyclopedia of Type Strains, Phase IV (KMG-IV): sequencing the most valuable type-strain genomes for metagenomic binning, comparative biology and taxonomic classification.</title>
        <authorList>
            <person name="Goeker M."/>
        </authorList>
    </citation>
    <scope>NUCLEOTIDE SEQUENCE [LARGE SCALE GENOMIC DNA]</scope>
    <source>
        <strain evidence="11 12">DSM 25287</strain>
    </source>
</reference>
<feature type="region of interest" description="Disordered" evidence="9">
    <location>
        <begin position="595"/>
        <end position="622"/>
    </location>
</feature>
<dbReference type="InterPro" id="IPR013444">
    <property type="entry name" value="Helicase_Cas3_CRISPR-ass_Anaes"/>
</dbReference>
<keyword evidence="11" id="KW-0540">Nuclease</keyword>
<evidence type="ECO:0000256" key="9">
    <source>
        <dbReference type="SAM" id="MobiDB-lite"/>
    </source>
</evidence>
<keyword evidence="11" id="KW-0255">Endonuclease</keyword>
<evidence type="ECO:0000256" key="7">
    <source>
        <dbReference type="ARBA" id="ARBA00022840"/>
    </source>
</evidence>
<dbReference type="NCBIfam" id="TIGR02621">
    <property type="entry name" value="cas3_GSU0051"/>
    <property type="match status" value="1"/>
</dbReference>
<keyword evidence="7" id="KW-0067">ATP-binding</keyword>
<evidence type="ECO:0000256" key="1">
    <source>
        <dbReference type="ARBA" id="ARBA00006847"/>
    </source>
</evidence>
<dbReference type="InterPro" id="IPR038257">
    <property type="entry name" value="CRISPR-assoc_Cas3_HD_sf"/>
</dbReference>
<keyword evidence="3" id="KW-0479">Metal-binding</keyword>
<feature type="compositionally biased region" description="Basic and acidic residues" evidence="9">
    <location>
        <begin position="606"/>
        <end position="621"/>
    </location>
</feature>
<dbReference type="Proteomes" id="UP000295765">
    <property type="component" value="Unassembled WGS sequence"/>
</dbReference>
<accession>A0A4R2L4R6</accession>
<dbReference type="GO" id="GO:0004519">
    <property type="term" value="F:endonuclease activity"/>
    <property type="evidence" value="ECO:0007669"/>
    <property type="project" value="UniProtKB-KW"/>
</dbReference>